<proteinExistence type="predicted"/>
<dbReference type="PANTHER" id="PTHR30528">
    <property type="entry name" value="CYTOPLASMIC PROTEIN"/>
    <property type="match status" value="1"/>
</dbReference>
<dbReference type="PANTHER" id="PTHR30528:SF0">
    <property type="entry name" value="CYTOPLASMIC PROTEIN"/>
    <property type="match status" value="1"/>
</dbReference>
<organism evidence="1 2">
    <name type="scientific">Scopulibacillus darangshiensis</name>
    <dbReference type="NCBI Taxonomy" id="442528"/>
    <lineage>
        <taxon>Bacteria</taxon>
        <taxon>Bacillati</taxon>
        <taxon>Bacillota</taxon>
        <taxon>Bacilli</taxon>
        <taxon>Bacillales</taxon>
        <taxon>Sporolactobacillaceae</taxon>
        <taxon>Scopulibacillus</taxon>
    </lineage>
</organism>
<dbReference type="Pfam" id="PF06224">
    <property type="entry name" value="AlkZ-like"/>
    <property type="match status" value="1"/>
</dbReference>
<evidence type="ECO:0000313" key="2">
    <source>
        <dbReference type="Proteomes" id="UP000295416"/>
    </source>
</evidence>
<keyword evidence="2" id="KW-1185">Reference proteome</keyword>
<dbReference type="OrthoDB" id="9787207at2"/>
<dbReference type="RefSeq" id="WP_132743104.1">
    <property type="nucleotide sequence ID" value="NZ_SLXK01000002.1"/>
</dbReference>
<dbReference type="EMBL" id="SLXK01000002">
    <property type="protein sequence ID" value="TCP31571.1"/>
    <property type="molecule type" value="Genomic_DNA"/>
</dbReference>
<comment type="caution">
    <text evidence="1">The sequence shown here is derived from an EMBL/GenBank/DDBJ whole genome shotgun (WGS) entry which is preliminary data.</text>
</comment>
<sequence length="411" mass="47848">MKTFISVSKAEARRFLLATQFLYPFEPCPKKSSDSEAALRMIRRLECVQLDPVSVVERNQHLVLAARIPGYRPEHLYQLLSQGEVFEYIANAACVIPIEDYPIFNPIRDRLQKQVGSSLKQVDQTVTAVLAQLKRRGPLPSRAFKSDRRVYGYWDNNMPKTKETSHALNLLLDAGIIRIVRRAGNERFFDLTETSVPKRLLHESEKTGTRESQKALIEKYIRAYRLFDPRDARFGWQKMSAAERRAEVDQLVGEGKVIPMKIENVKRDYFIMHEDVSLLRDISQTKKDRAYMEGPVRFLPPLDNLLWRRERVTDLFDFDYKWEIYTPSEKRAFGPYAMPILYGDQLIGRMDPSLDRKNDRLVIRLLQLEQGVELTTKLKKSLRVALENFACFHQVDNLIVERTEPKGVEIL</sequence>
<dbReference type="Proteomes" id="UP000295416">
    <property type="component" value="Unassembled WGS sequence"/>
</dbReference>
<dbReference type="InterPro" id="IPR009351">
    <property type="entry name" value="AlkZ-like"/>
</dbReference>
<gene>
    <name evidence="1" type="ORF">EV207_10260</name>
</gene>
<accession>A0A4R2PBR4</accession>
<reference evidence="1 2" key="1">
    <citation type="submission" date="2019-03" db="EMBL/GenBank/DDBJ databases">
        <title>Genomic Encyclopedia of Type Strains, Phase IV (KMG-IV): sequencing the most valuable type-strain genomes for metagenomic binning, comparative biology and taxonomic classification.</title>
        <authorList>
            <person name="Goeker M."/>
        </authorList>
    </citation>
    <scope>NUCLEOTIDE SEQUENCE [LARGE SCALE GENOMIC DNA]</scope>
    <source>
        <strain evidence="1 2">DSM 19377</strain>
    </source>
</reference>
<evidence type="ECO:0000313" key="1">
    <source>
        <dbReference type="EMBL" id="TCP31571.1"/>
    </source>
</evidence>
<protein>
    <recommendedName>
        <fullName evidence="3">Winged helix-turn-helix domain-containing protein</fullName>
    </recommendedName>
</protein>
<evidence type="ECO:0008006" key="3">
    <source>
        <dbReference type="Google" id="ProtNLM"/>
    </source>
</evidence>
<dbReference type="AlphaFoldDB" id="A0A4R2PBR4"/>
<name>A0A4R2PBR4_9BACL</name>